<dbReference type="EMBL" id="CP036433">
    <property type="protein sequence ID" value="QDU95474.1"/>
    <property type="molecule type" value="Genomic_DNA"/>
</dbReference>
<dbReference type="InterPro" id="IPR003593">
    <property type="entry name" value="AAA+_ATPase"/>
</dbReference>
<dbReference type="AlphaFoldDB" id="A0A518DUG5"/>
<keyword evidence="3" id="KW-0547">Nucleotide-binding</keyword>
<dbReference type="PANTHER" id="PTHR43335:SF2">
    <property type="entry name" value="ABC TRANSPORTER, ATP-BINDING PROTEIN"/>
    <property type="match status" value="1"/>
</dbReference>
<dbReference type="PROSITE" id="PS50893">
    <property type="entry name" value="ABC_TRANSPORTER_2"/>
    <property type="match status" value="1"/>
</dbReference>
<dbReference type="PROSITE" id="PS00211">
    <property type="entry name" value="ABC_TRANSPORTER_1"/>
    <property type="match status" value="1"/>
</dbReference>
<dbReference type="InterPro" id="IPR003439">
    <property type="entry name" value="ABC_transporter-like_ATP-bd"/>
</dbReference>
<dbReference type="InterPro" id="IPR017871">
    <property type="entry name" value="ABC_transporter-like_CS"/>
</dbReference>
<evidence type="ECO:0000256" key="2">
    <source>
        <dbReference type="ARBA" id="ARBA00022448"/>
    </source>
</evidence>
<sequence>MVVESRRENAPGSPVGPVAICVNDLKKTYHTGLLNQHAFVALRGISFRVNQGEIFGLLGPNGAGKTTFIKVLLGIVRATAGSASLFDLPAGSNASRRLVGYLPENLSLPRHLTANTALEYYGNLNNVPTRKIQEKRQGLLELVGIADRAGDAVGTYSKGMRQRLGLAQALLHDPRILVLDEPTDGLDPGARSQVRKILTDLKEQGVTVFLNSHLLQEVELICDRVAVLDRGELRFVGSVREIGELLESSAQGGGRLEVTLELLAGAEVVERLFTGASVLRKEATRDKEWRITAHFADQAAVDAQVDRLRSAGASIVGLSRRKSTLEDAFLQLTTPASDPT</sequence>
<dbReference type="SUPFAM" id="SSF52540">
    <property type="entry name" value="P-loop containing nucleoside triphosphate hydrolases"/>
    <property type="match status" value="1"/>
</dbReference>
<evidence type="ECO:0000256" key="1">
    <source>
        <dbReference type="ARBA" id="ARBA00005417"/>
    </source>
</evidence>
<name>A0A518DUG5_9BACT</name>
<evidence type="ECO:0000256" key="3">
    <source>
        <dbReference type="ARBA" id="ARBA00022741"/>
    </source>
</evidence>
<evidence type="ECO:0000256" key="4">
    <source>
        <dbReference type="ARBA" id="ARBA00022840"/>
    </source>
</evidence>
<keyword evidence="2" id="KW-0813">Transport</keyword>
<keyword evidence="7" id="KW-1185">Reference proteome</keyword>
<keyword evidence="4 6" id="KW-0067">ATP-binding</keyword>
<evidence type="ECO:0000313" key="6">
    <source>
        <dbReference type="EMBL" id="QDU95474.1"/>
    </source>
</evidence>
<comment type="similarity">
    <text evidence="1">Belongs to the ABC transporter superfamily.</text>
</comment>
<dbReference type="KEGG" id="lcre:Pla8534_32890"/>
<accession>A0A518DUG5</accession>
<dbReference type="SMART" id="SM00382">
    <property type="entry name" value="AAA"/>
    <property type="match status" value="1"/>
</dbReference>
<gene>
    <name evidence="6" type="primary">yxlF_4</name>
    <name evidence="6" type="ORF">Pla8534_32890</name>
</gene>
<dbReference type="Proteomes" id="UP000317648">
    <property type="component" value="Chromosome"/>
</dbReference>
<dbReference type="GO" id="GO:0016887">
    <property type="term" value="F:ATP hydrolysis activity"/>
    <property type="evidence" value="ECO:0007669"/>
    <property type="project" value="InterPro"/>
</dbReference>
<proteinExistence type="inferred from homology"/>
<dbReference type="PANTHER" id="PTHR43335">
    <property type="entry name" value="ABC TRANSPORTER, ATP-BINDING PROTEIN"/>
    <property type="match status" value="1"/>
</dbReference>
<dbReference type="CDD" id="cd03230">
    <property type="entry name" value="ABC_DR_subfamily_A"/>
    <property type="match status" value="1"/>
</dbReference>
<evidence type="ECO:0000259" key="5">
    <source>
        <dbReference type="PROSITE" id="PS50893"/>
    </source>
</evidence>
<organism evidence="6 7">
    <name type="scientific">Lignipirellula cremea</name>
    <dbReference type="NCBI Taxonomy" id="2528010"/>
    <lineage>
        <taxon>Bacteria</taxon>
        <taxon>Pseudomonadati</taxon>
        <taxon>Planctomycetota</taxon>
        <taxon>Planctomycetia</taxon>
        <taxon>Pirellulales</taxon>
        <taxon>Pirellulaceae</taxon>
        <taxon>Lignipirellula</taxon>
    </lineage>
</organism>
<dbReference type="Pfam" id="PF00005">
    <property type="entry name" value="ABC_tran"/>
    <property type="match status" value="1"/>
</dbReference>
<keyword evidence="6" id="KW-0378">Hydrolase</keyword>
<reference evidence="6 7" key="1">
    <citation type="submission" date="2019-02" db="EMBL/GenBank/DDBJ databases">
        <title>Deep-cultivation of Planctomycetes and their phenomic and genomic characterization uncovers novel biology.</title>
        <authorList>
            <person name="Wiegand S."/>
            <person name="Jogler M."/>
            <person name="Boedeker C."/>
            <person name="Pinto D."/>
            <person name="Vollmers J."/>
            <person name="Rivas-Marin E."/>
            <person name="Kohn T."/>
            <person name="Peeters S.H."/>
            <person name="Heuer A."/>
            <person name="Rast P."/>
            <person name="Oberbeckmann S."/>
            <person name="Bunk B."/>
            <person name="Jeske O."/>
            <person name="Meyerdierks A."/>
            <person name="Storesund J.E."/>
            <person name="Kallscheuer N."/>
            <person name="Luecker S."/>
            <person name="Lage O.M."/>
            <person name="Pohl T."/>
            <person name="Merkel B.J."/>
            <person name="Hornburger P."/>
            <person name="Mueller R.-W."/>
            <person name="Bruemmer F."/>
            <person name="Labrenz M."/>
            <person name="Spormann A.M."/>
            <person name="Op den Camp H."/>
            <person name="Overmann J."/>
            <person name="Amann R."/>
            <person name="Jetten M.S.M."/>
            <person name="Mascher T."/>
            <person name="Medema M.H."/>
            <person name="Devos D.P."/>
            <person name="Kaster A.-K."/>
            <person name="Ovreas L."/>
            <person name="Rohde M."/>
            <person name="Galperin M.Y."/>
            <person name="Jogler C."/>
        </authorList>
    </citation>
    <scope>NUCLEOTIDE SEQUENCE [LARGE SCALE GENOMIC DNA]</scope>
    <source>
        <strain evidence="6 7">Pla85_3_4</strain>
    </source>
</reference>
<evidence type="ECO:0000313" key="7">
    <source>
        <dbReference type="Proteomes" id="UP000317648"/>
    </source>
</evidence>
<feature type="domain" description="ABC transporter" evidence="5">
    <location>
        <begin position="20"/>
        <end position="255"/>
    </location>
</feature>
<dbReference type="Gene3D" id="3.40.50.300">
    <property type="entry name" value="P-loop containing nucleotide triphosphate hydrolases"/>
    <property type="match status" value="1"/>
</dbReference>
<dbReference type="InterPro" id="IPR027417">
    <property type="entry name" value="P-loop_NTPase"/>
</dbReference>
<protein>
    <submittedName>
        <fullName evidence="6">Putative ABC transporter ATP-binding protein YxlF</fullName>
        <ecNumber evidence="6">3.6.3.-</ecNumber>
    </submittedName>
</protein>
<dbReference type="EC" id="3.6.3.-" evidence="6"/>
<dbReference type="GO" id="GO:0005524">
    <property type="term" value="F:ATP binding"/>
    <property type="evidence" value="ECO:0007669"/>
    <property type="project" value="UniProtKB-KW"/>
</dbReference>